<keyword evidence="9" id="KW-1185">Reference proteome</keyword>
<keyword evidence="3" id="KW-0520">NAD</keyword>
<evidence type="ECO:0000259" key="7">
    <source>
        <dbReference type="Pfam" id="PF24621"/>
    </source>
</evidence>
<feature type="domain" description="3-dehydroquinate synthase N-terminal" evidence="6">
    <location>
        <begin position="82"/>
        <end position="194"/>
    </location>
</feature>
<protein>
    <submittedName>
        <fullName evidence="8">3-dehydroquinate synthase</fullName>
        <ecNumber evidence="8">4.2.3.4</ecNumber>
    </submittedName>
</protein>
<keyword evidence="5 8" id="KW-0456">Lyase</keyword>
<reference evidence="8 9" key="1">
    <citation type="submission" date="2024-06" db="EMBL/GenBank/DDBJ databases">
        <title>Pontibacter populi HYL7-15.</title>
        <authorList>
            <person name="Kim M.K."/>
        </authorList>
    </citation>
    <scope>NUCLEOTIDE SEQUENCE [LARGE SCALE GENOMIC DNA]</scope>
    <source>
        <strain evidence="8 9">HYL7-15</strain>
    </source>
</reference>
<name>A0ABV1RY15_9BACT</name>
<comment type="cofactor">
    <cofactor evidence="1">
        <name>NAD(+)</name>
        <dbReference type="ChEBI" id="CHEBI:57540"/>
    </cofactor>
</comment>
<dbReference type="RefSeq" id="WP_350414027.1">
    <property type="nucleotide sequence ID" value="NZ_JBEOKT010000021.1"/>
</dbReference>
<dbReference type="InterPro" id="IPR030960">
    <property type="entry name" value="DHQS/DOIS_N"/>
</dbReference>
<dbReference type="Pfam" id="PF24621">
    <property type="entry name" value="DHQS_C"/>
    <property type="match status" value="1"/>
</dbReference>
<evidence type="ECO:0000256" key="4">
    <source>
        <dbReference type="ARBA" id="ARBA00023141"/>
    </source>
</evidence>
<dbReference type="Gene3D" id="1.20.1090.10">
    <property type="entry name" value="Dehydroquinate synthase-like - alpha domain"/>
    <property type="match status" value="1"/>
</dbReference>
<dbReference type="Gene3D" id="3.40.50.1970">
    <property type="match status" value="1"/>
</dbReference>
<dbReference type="Pfam" id="PF01761">
    <property type="entry name" value="DHQ_synthase"/>
    <property type="match status" value="1"/>
</dbReference>
<dbReference type="NCBIfam" id="NF004852">
    <property type="entry name" value="PRK06203.1"/>
    <property type="match status" value="1"/>
</dbReference>
<comment type="caution">
    <text evidence="8">The sequence shown here is derived from an EMBL/GenBank/DDBJ whole genome shotgun (WGS) entry which is preliminary data.</text>
</comment>
<evidence type="ECO:0000259" key="6">
    <source>
        <dbReference type="Pfam" id="PF01761"/>
    </source>
</evidence>
<dbReference type="EC" id="4.2.3.4" evidence="8"/>
<evidence type="ECO:0000256" key="1">
    <source>
        <dbReference type="ARBA" id="ARBA00001911"/>
    </source>
</evidence>
<evidence type="ECO:0000256" key="3">
    <source>
        <dbReference type="ARBA" id="ARBA00023027"/>
    </source>
</evidence>
<dbReference type="InterPro" id="IPR056179">
    <property type="entry name" value="DHQS_C"/>
</dbReference>
<dbReference type="PANTHER" id="PTHR43622">
    <property type="entry name" value="3-DEHYDROQUINATE SYNTHASE"/>
    <property type="match status" value="1"/>
</dbReference>
<evidence type="ECO:0000313" key="8">
    <source>
        <dbReference type="EMBL" id="MER2999305.1"/>
    </source>
</evidence>
<gene>
    <name evidence="8" type="ORF">ABS362_17265</name>
</gene>
<organism evidence="8 9">
    <name type="scientific">Pontibacter populi</name>
    <dbReference type="NCBI Taxonomy" id="890055"/>
    <lineage>
        <taxon>Bacteria</taxon>
        <taxon>Pseudomonadati</taxon>
        <taxon>Bacteroidota</taxon>
        <taxon>Cytophagia</taxon>
        <taxon>Cytophagales</taxon>
        <taxon>Hymenobacteraceae</taxon>
        <taxon>Pontibacter</taxon>
    </lineage>
</organism>
<accession>A0ABV1RY15</accession>
<proteinExistence type="predicted"/>
<dbReference type="CDD" id="cd08198">
    <property type="entry name" value="DHQS-like"/>
    <property type="match status" value="1"/>
</dbReference>
<dbReference type="EMBL" id="JBEOKT010000021">
    <property type="protein sequence ID" value="MER2999305.1"/>
    <property type="molecule type" value="Genomic_DNA"/>
</dbReference>
<evidence type="ECO:0000256" key="2">
    <source>
        <dbReference type="ARBA" id="ARBA00022605"/>
    </source>
</evidence>
<dbReference type="SUPFAM" id="SSF56796">
    <property type="entry name" value="Dehydroquinate synthase-like"/>
    <property type="match status" value="1"/>
</dbReference>
<dbReference type="PANTHER" id="PTHR43622:SF7">
    <property type="entry name" value="3-DEHYDROQUINATE SYNTHASE, CHLOROPLASTIC"/>
    <property type="match status" value="1"/>
</dbReference>
<keyword evidence="4" id="KW-0057">Aromatic amino acid biosynthesis</keyword>
<evidence type="ECO:0000313" key="9">
    <source>
        <dbReference type="Proteomes" id="UP001476807"/>
    </source>
</evidence>
<keyword evidence="2" id="KW-0028">Amino-acid biosynthesis</keyword>
<evidence type="ECO:0000256" key="5">
    <source>
        <dbReference type="ARBA" id="ARBA00023239"/>
    </source>
</evidence>
<sequence length="402" mass="44214">MRAIKQSFAVQFEYGIYFTEDIFEQENAMLRDVVQQSSHAPAKVFFIVDSGVAEAHPFLQQSMLNYTATHADVMTLAAKPLIIPGGEACKNNPEVLQQVLESINQHGICRHSYLVAIGGGAVLDLAGFAAAIAHRGIRLIRIPTTVLSQNDSGVGVKNSMNAFGKKNFLGTFAPPVAVINDSNFLLTLDERDWRSGISEAIKVALIKDASFYQSIKADASLLKQRDMRAMNRLIHRCAEMHVEHIGGGDPFEFGSSRPLDFGHWAAHKLEQLSNYSLRHGEAVAIGIALDVVYAKLTGMLSADASDDILNLLYKLGFDLYTKHLSTLENGQLSILRGLTEFREHLGGQLTIMLLDEIGHGIEVHQIDETIVAEAVKVLQQKQRQLSANILSESKKTELVVPL</sequence>
<dbReference type="GO" id="GO:0003856">
    <property type="term" value="F:3-dehydroquinate synthase activity"/>
    <property type="evidence" value="ECO:0007669"/>
    <property type="project" value="UniProtKB-EC"/>
</dbReference>
<feature type="domain" description="3-dehydroquinate synthase C-terminal" evidence="7">
    <location>
        <begin position="196"/>
        <end position="323"/>
    </location>
</feature>
<dbReference type="Proteomes" id="UP001476807">
    <property type="component" value="Unassembled WGS sequence"/>
</dbReference>
<dbReference type="InterPro" id="IPR050071">
    <property type="entry name" value="Dehydroquinate_synthase"/>
</dbReference>